<dbReference type="Proteomes" id="UP000014155">
    <property type="component" value="Unassembled WGS sequence"/>
</dbReference>
<dbReference type="Pfam" id="PF00072">
    <property type="entry name" value="Response_reg"/>
    <property type="match status" value="1"/>
</dbReference>
<dbReference type="InterPro" id="IPR011006">
    <property type="entry name" value="CheY-like_superfamily"/>
</dbReference>
<comment type="function">
    <text evidence="2">May play the central regulatory role in sporulation. It may be an element of the effector pathway responsible for the activation of sporulation genes in response to nutritional stress. Spo0A may act in concert with spo0H (a sigma factor) to control the expression of some genes that are critical to the sporulation process.</text>
</comment>
<evidence type="ECO:0000256" key="2">
    <source>
        <dbReference type="ARBA" id="ARBA00024867"/>
    </source>
</evidence>
<keyword evidence="6" id="KW-1185">Reference proteome</keyword>
<dbReference type="PANTHER" id="PTHR45526">
    <property type="entry name" value="TRANSCRIPTIONAL REGULATORY PROTEIN DPIA"/>
    <property type="match status" value="1"/>
</dbReference>
<dbReference type="PANTHER" id="PTHR45526:SF1">
    <property type="entry name" value="TRANSCRIPTIONAL REGULATORY PROTEIN DCUR-RELATED"/>
    <property type="match status" value="1"/>
</dbReference>
<dbReference type="eggNOG" id="COG4753">
    <property type="taxonomic scope" value="Bacteria"/>
</dbReference>
<dbReference type="GO" id="GO:0000156">
    <property type="term" value="F:phosphorelay response regulator activity"/>
    <property type="evidence" value="ECO:0007669"/>
    <property type="project" value="TreeGrafter"/>
</dbReference>
<evidence type="ECO:0000313" key="6">
    <source>
        <dbReference type="Proteomes" id="UP000014155"/>
    </source>
</evidence>
<feature type="modified residue" description="4-aspartylphosphate" evidence="3">
    <location>
        <position position="54"/>
    </location>
</feature>
<dbReference type="PROSITE" id="PS50110">
    <property type="entry name" value="RESPONSE_REGULATORY"/>
    <property type="match status" value="1"/>
</dbReference>
<dbReference type="STRING" id="1195236.CTER_4107"/>
<accession>S0FG12</accession>
<dbReference type="InterPro" id="IPR051271">
    <property type="entry name" value="2C-system_Tx_regulators"/>
</dbReference>
<gene>
    <name evidence="5" type="ORF">CTER_4107</name>
</gene>
<name>S0FG12_RUMCE</name>
<dbReference type="Gene3D" id="3.40.50.2300">
    <property type="match status" value="1"/>
</dbReference>
<dbReference type="SUPFAM" id="SSF52172">
    <property type="entry name" value="CheY-like"/>
    <property type="match status" value="1"/>
</dbReference>
<organism evidence="5 6">
    <name type="scientific">Ruminiclostridium cellobioparum subsp. termitidis CT1112</name>
    <dbReference type="NCBI Taxonomy" id="1195236"/>
    <lineage>
        <taxon>Bacteria</taxon>
        <taxon>Bacillati</taxon>
        <taxon>Bacillota</taxon>
        <taxon>Clostridia</taxon>
        <taxon>Eubacteriales</taxon>
        <taxon>Oscillospiraceae</taxon>
        <taxon>Ruminiclostridium</taxon>
    </lineage>
</organism>
<evidence type="ECO:0000259" key="4">
    <source>
        <dbReference type="PROSITE" id="PS50110"/>
    </source>
</evidence>
<evidence type="ECO:0000256" key="1">
    <source>
        <dbReference type="ARBA" id="ARBA00018672"/>
    </source>
</evidence>
<dbReference type="AlphaFoldDB" id="S0FG12"/>
<evidence type="ECO:0000256" key="3">
    <source>
        <dbReference type="PROSITE-ProRule" id="PRU00169"/>
    </source>
</evidence>
<reference evidence="5 6" key="1">
    <citation type="journal article" date="2013" name="Genome Announc.">
        <title>Draft Genome Sequence of the Cellulolytic, Mesophilic, Anaerobic Bacterium Clostridium termitidis Strain CT1112 (DSM 5398).</title>
        <authorList>
            <person name="Lal S."/>
            <person name="Ramachandran U."/>
            <person name="Zhang X."/>
            <person name="Munir R."/>
            <person name="Sparling R."/>
            <person name="Levin D.B."/>
        </authorList>
    </citation>
    <scope>NUCLEOTIDE SEQUENCE [LARGE SCALE GENOMIC DNA]</scope>
    <source>
        <strain evidence="5 6">CT1112</strain>
    </source>
</reference>
<keyword evidence="3" id="KW-0597">Phosphoprotein</keyword>
<proteinExistence type="predicted"/>
<dbReference type="InterPro" id="IPR001789">
    <property type="entry name" value="Sig_transdc_resp-reg_receiver"/>
</dbReference>
<dbReference type="RefSeq" id="WP_004628947.1">
    <property type="nucleotide sequence ID" value="NZ_AORV01000059.1"/>
</dbReference>
<dbReference type="PATRIC" id="fig|1195236.3.peg.4323"/>
<dbReference type="EMBL" id="AORV01000059">
    <property type="protein sequence ID" value="EMS70135.1"/>
    <property type="molecule type" value="Genomic_DNA"/>
</dbReference>
<sequence>MLKILIVDDEIILRKGLSKSISKVKDFVVAGEAGDGLQALKLIEEVEPDVVITDIRMPNMDGKELVQVLSEKYPELKKVVISGFEDFTYVRHTMKNGAVDYLLKPVEDDKLYALLKEIQESIRMDKKKKDEFIDHNIKLNESFPILKDRFLHGVLTAGQPYESSEDIARKLNYYGINFTPEDRFTLLFISIDNY</sequence>
<evidence type="ECO:0000313" key="5">
    <source>
        <dbReference type="EMBL" id="EMS70135.1"/>
    </source>
</evidence>
<protein>
    <recommendedName>
        <fullName evidence="1">Stage 0 sporulation protein A homolog</fullName>
    </recommendedName>
</protein>
<feature type="domain" description="Response regulatory" evidence="4">
    <location>
        <begin position="3"/>
        <end position="119"/>
    </location>
</feature>
<dbReference type="CDD" id="cd17536">
    <property type="entry name" value="REC_YesN-like"/>
    <property type="match status" value="1"/>
</dbReference>
<dbReference type="SMART" id="SM00448">
    <property type="entry name" value="REC"/>
    <property type="match status" value="1"/>
</dbReference>
<comment type="caution">
    <text evidence="5">The sequence shown here is derived from an EMBL/GenBank/DDBJ whole genome shotgun (WGS) entry which is preliminary data.</text>
</comment>